<evidence type="ECO:0000313" key="3">
    <source>
        <dbReference type="Proteomes" id="UP000002217"/>
    </source>
</evidence>
<gene>
    <name evidence="2" type="ordered locus">Dtox_2458</name>
</gene>
<dbReference type="SUPFAM" id="SSF143011">
    <property type="entry name" value="RelE-like"/>
    <property type="match status" value="1"/>
</dbReference>
<dbReference type="STRING" id="485916.Dtox_2458"/>
<dbReference type="InterPro" id="IPR052747">
    <property type="entry name" value="TA_system_RelE_toxin"/>
</dbReference>
<dbReference type="PANTHER" id="PTHR38813">
    <property type="match status" value="1"/>
</dbReference>
<dbReference type="AlphaFoldDB" id="C8W0L2"/>
<reference evidence="2 3" key="1">
    <citation type="journal article" date="2009" name="Stand. Genomic Sci.">
        <title>Complete genome sequence of Desulfotomaculum acetoxidans type strain (5575).</title>
        <authorList>
            <person name="Spring S."/>
            <person name="Lapidus A."/>
            <person name="Schroder M."/>
            <person name="Gleim D."/>
            <person name="Sims D."/>
            <person name="Meincke L."/>
            <person name="Glavina Del Rio T."/>
            <person name="Tice H."/>
            <person name="Copeland A."/>
            <person name="Cheng J.F."/>
            <person name="Lucas S."/>
            <person name="Chen F."/>
            <person name="Nolan M."/>
            <person name="Bruce D."/>
            <person name="Goodwin L."/>
            <person name="Pitluck S."/>
            <person name="Ivanova N."/>
            <person name="Mavromatis K."/>
            <person name="Mikhailova N."/>
            <person name="Pati A."/>
            <person name="Chen A."/>
            <person name="Palaniappan K."/>
            <person name="Land M."/>
            <person name="Hauser L."/>
            <person name="Chang Y.J."/>
            <person name="Jeffries C.D."/>
            <person name="Chain P."/>
            <person name="Saunders E."/>
            <person name="Brettin T."/>
            <person name="Detter J.C."/>
            <person name="Goker M."/>
            <person name="Bristow J."/>
            <person name="Eisen J.A."/>
            <person name="Markowitz V."/>
            <person name="Hugenholtz P."/>
            <person name="Kyrpides N.C."/>
            <person name="Klenk H.P."/>
            <person name="Han C."/>
        </authorList>
    </citation>
    <scope>NUCLEOTIDE SEQUENCE [LARGE SCALE GENOMIC DNA]</scope>
    <source>
        <strain evidence="3">ATCC 49208 / DSM 771 / VKM B-1644</strain>
    </source>
</reference>
<protein>
    <submittedName>
        <fullName evidence="2">Addiction module toxin, RelE/StbE family</fullName>
    </submittedName>
</protein>
<dbReference type="Proteomes" id="UP000002217">
    <property type="component" value="Chromosome"/>
</dbReference>
<dbReference type="Gene3D" id="3.30.2310.20">
    <property type="entry name" value="RelE-like"/>
    <property type="match status" value="1"/>
</dbReference>
<dbReference type="KEGG" id="dae:Dtox_2458"/>
<sequence>MKLVITKRAKKDLSKLDEKTNQRIIKALDKMVKCPSNADLKKLKGQEDFWRLRVGDYRVILKIVGEEITVYALRVKHRREAYDN</sequence>
<keyword evidence="3" id="KW-1185">Reference proteome</keyword>
<dbReference type="NCBIfam" id="TIGR02385">
    <property type="entry name" value="RelE_StbE"/>
    <property type="match status" value="1"/>
</dbReference>
<dbReference type="EMBL" id="CP001720">
    <property type="protein sequence ID" value="ACV63267.1"/>
    <property type="molecule type" value="Genomic_DNA"/>
</dbReference>
<organism evidence="2 3">
    <name type="scientific">Desulfofarcimen acetoxidans (strain ATCC 49208 / DSM 771 / KCTC 5769 / VKM B-1644 / 5575)</name>
    <name type="common">Desulfotomaculum acetoxidans</name>
    <dbReference type="NCBI Taxonomy" id="485916"/>
    <lineage>
        <taxon>Bacteria</taxon>
        <taxon>Bacillati</taxon>
        <taxon>Bacillota</taxon>
        <taxon>Clostridia</taxon>
        <taxon>Eubacteriales</taxon>
        <taxon>Peptococcaceae</taxon>
        <taxon>Desulfofarcimen</taxon>
    </lineage>
</organism>
<accession>C8W0L2</accession>
<dbReference type="RefSeq" id="WP_015757968.1">
    <property type="nucleotide sequence ID" value="NC_013216.1"/>
</dbReference>
<dbReference type="Pfam" id="PF05016">
    <property type="entry name" value="ParE_toxin"/>
    <property type="match status" value="1"/>
</dbReference>
<evidence type="ECO:0000256" key="1">
    <source>
        <dbReference type="ARBA" id="ARBA00022649"/>
    </source>
</evidence>
<dbReference type="OrthoDB" id="9805098at2"/>
<keyword evidence="1" id="KW-1277">Toxin-antitoxin system</keyword>
<evidence type="ECO:0000313" key="2">
    <source>
        <dbReference type="EMBL" id="ACV63267.1"/>
    </source>
</evidence>
<proteinExistence type="predicted"/>
<dbReference type="InterPro" id="IPR007712">
    <property type="entry name" value="RelE/ParE_toxin"/>
</dbReference>
<dbReference type="HOGENOM" id="CLU_155761_3_1_9"/>
<name>C8W0L2_DESAS</name>
<dbReference type="eggNOG" id="COG2026">
    <property type="taxonomic scope" value="Bacteria"/>
</dbReference>
<dbReference type="InterPro" id="IPR035093">
    <property type="entry name" value="RelE/ParE_toxin_dom_sf"/>
</dbReference>
<dbReference type="PANTHER" id="PTHR38813:SF1">
    <property type="entry name" value="TOXIN RELE1-RELATED"/>
    <property type="match status" value="1"/>
</dbReference>